<dbReference type="Proteomes" id="UP000324222">
    <property type="component" value="Unassembled WGS sequence"/>
</dbReference>
<gene>
    <name evidence="1" type="ORF">E2C01_032484</name>
</gene>
<sequence>MLLIYASGRARLHSSAGGRNFLAFCSLFNDRGKYFITVDVYRLCLHCNNGKREIQLVGRYYNYSTTDENELYIPYGKSNI</sequence>
<reference evidence="1 2" key="1">
    <citation type="submission" date="2019-05" db="EMBL/GenBank/DDBJ databases">
        <title>Another draft genome of Portunus trituberculatus and its Hox gene families provides insights of decapod evolution.</title>
        <authorList>
            <person name="Jeong J.-H."/>
            <person name="Song I."/>
            <person name="Kim S."/>
            <person name="Choi T."/>
            <person name="Kim D."/>
            <person name="Ryu S."/>
            <person name="Kim W."/>
        </authorList>
    </citation>
    <scope>NUCLEOTIDE SEQUENCE [LARGE SCALE GENOMIC DNA]</scope>
    <source>
        <tissue evidence="1">Muscle</tissue>
    </source>
</reference>
<dbReference type="AlphaFoldDB" id="A0A5B7EZR3"/>
<proteinExistence type="predicted"/>
<comment type="caution">
    <text evidence="1">The sequence shown here is derived from an EMBL/GenBank/DDBJ whole genome shotgun (WGS) entry which is preliminary data.</text>
</comment>
<evidence type="ECO:0000313" key="2">
    <source>
        <dbReference type="Proteomes" id="UP000324222"/>
    </source>
</evidence>
<name>A0A5B7EZR3_PORTR</name>
<keyword evidence="2" id="KW-1185">Reference proteome</keyword>
<dbReference type="EMBL" id="VSRR010004223">
    <property type="protein sequence ID" value="MPC38965.1"/>
    <property type="molecule type" value="Genomic_DNA"/>
</dbReference>
<protein>
    <submittedName>
        <fullName evidence="1">Uncharacterized protein</fullName>
    </submittedName>
</protein>
<evidence type="ECO:0000313" key="1">
    <source>
        <dbReference type="EMBL" id="MPC38965.1"/>
    </source>
</evidence>
<accession>A0A5B7EZR3</accession>
<organism evidence="1 2">
    <name type="scientific">Portunus trituberculatus</name>
    <name type="common">Swimming crab</name>
    <name type="synonym">Neptunus trituberculatus</name>
    <dbReference type="NCBI Taxonomy" id="210409"/>
    <lineage>
        <taxon>Eukaryota</taxon>
        <taxon>Metazoa</taxon>
        <taxon>Ecdysozoa</taxon>
        <taxon>Arthropoda</taxon>
        <taxon>Crustacea</taxon>
        <taxon>Multicrustacea</taxon>
        <taxon>Malacostraca</taxon>
        <taxon>Eumalacostraca</taxon>
        <taxon>Eucarida</taxon>
        <taxon>Decapoda</taxon>
        <taxon>Pleocyemata</taxon>
        <taxon>Brachyura</taxon>
        <taxon>Eubrachyura</taxon>
        <taxon>Portunoidea</taxon>
        <taxon>Portunidae</taxon>
        <taxon>Portuninae</taxon>
        <taxon>Portunus</taxon>
    </lineage>
</organism>